<dbReference type="InterPro" id="IPR002575">
    <property type="entry name" value="Aminoglycoside_PTrfase"/>
</dbReference>
<dbReference type="GO" id="GO:0016740">
    <property type="term" value="F:transferase activity"/>
    <property type="evidence" value="ECO:0007669"/>
    <property type="project" value="UniProtKB-KW"/>
</dbReference>
<keyword evidence="2" id="KW-0808">Transferase</keyword>
<sequence length="252" mass="27453">MSSTDIGNLLGTGKEAEVYEHGALVLKLYRVTASKSAALREAAVLALIEPFGLPAPKVSDVRQYGDRWGLVMTRACGQPFANAMISQPALIPKYLDEMVRLHREIHRQSAHALPGLKARLASNIWHAPSLNRAHRERLLAGLDTLPEGNVLCHGDFHPWNILGSPGQAMVVDWLDACAGSPAADVCRTYVLIRHEAPEIAAWYVETYARAGGLALGDIFAWLPFVAAARLAEGVSKEEDELIRMAGANWSDI</sequence>
<evidence type="ECO:0000313" key="2">
    <source>
        <dbReference type="EMBL" id="SCW58146.1"/>
    </source>
</evidence>
<proteinExistence type="predicted"/>
<protein>
    <submittedName>
        <fullName evidence="2">Phosphotransferase enzyme family protein</fullName>
    </submittedName>
</protein>
<name>A0A1G4RMX7_9HYPH</name>
<dbReference type="EMBL" id="FMTM01000003">
    <property type="protein sequence ID" value="SCW58146.1"/>
    <property type="molecule type" value="Genomic_DNA"/>
</dbReference>
<dbReference type="Proteomes" id="UP000199542">
    <property type="component" value="Unassembled WGS sequence"/>
</dbReference>
<reference evidence="2 3" key="1">
    <citation type="submission" date="2016-10" db="EMBL/GenBank/DDBJ databases">
        <authorList>
            <person name="de Groot N.N."/>
        </authorList>
    </citation>
    <scope>NUCLEOTIDE SEQUENCE [LARGE SCALE GENOMIC DNA]</scope>
    <source>
        <strain evidence="2 3">CGMCC 1.3401</strain>
    </source>
</reference>
<dbReference type="RefSeq" id="WP_092585499.1">
    <property type="nucleotide sequence ID" value="NZ_FMTM01000003.1"/>
</dbReference>
<dbReference type="Pfam" id="PF01636">
    <property type="entry name" value="APH"/>
    <property type="match status" value="1"/>
</dbReference>
<dbReference type="PANTHER" id="PTHR21310">
    <property type="entry name" value="AMINOGLYCOSIDE PHOSPHOTRANSFERASE-RELATED-RELATED"/>
    <property type="match status" value="1"/>
</dbReference>
<dbReference type="InterPro" id="IPR051678">
    <property type="entry name" value="AGP_Transferase"/>
</dbReference>
<organism evidence="2 3">
    <name type="scientific">Rhizobium mongolense subsp. loessense</name>
    <dbReference type="NCBI Taxonomy" id="158890"/>
    <lineage>
        <taxon>Bacteria</taxon>
        <taxon>Pseudomonadati</taxon>
        <taxon>Pseudomonadota</taxon>
        <taxon>Alphaproteobacteria</taxon>
        <taxon>Hyphomicrobiales</taxon>
        <taxon>Rhizobiaceae</taxon>
        <taxon>Rhizobium/Agrobacterium group</taxon>
        <taxon>Rhizobium</taxon>
    </lineage>
</organism>
<dbReference type="PANTHER" id="PTHR21310:SF15">
    <property type="entry name" value="AMINOGLYCOSIDE PHOSPHOTRANSFERASE DOMAIN-CONTAINING PROTEIN"/>
    <property type="match status" value="1"/>
</dbReference>
<feature type="domain" description="Aminoglycoside phosphotransferase" evidence="1">
    <location>
        <begin position="20"/>
        <end position="204"/>
    </location>
</feature>
<evidence type="ECO:0000259" key="1">
    <source>
        <dbReference type="Pfam" id="PF01636"/>
    </source>
</evidence>
<dbReference type="AlphaFoldDB" id="A0A1G4RMX7"/>
<dbReference type="Gene3D" id="3.90.1200.10">
    <property type="match status" value="1"/>
</dbReference>
<dbReference type="InterPro" id="IPR011009">
    <property type="entry name" value="Kinase-like_dom_sf"/>
</dbReference>
<gene>
    <name evidence="2" type="ORF">SAMN02927900_02901</name>
</gene>
<dbReference type="SUPFAM" id="SSF56112">
    <property type="entry name" value="Protein kinase-like (PK-like)"/>
    <property type="match status" value="1"/>
</dbReference>
<evidence type="ECO:0000313" key="3">
    <source>
        <dbReference type="Proteomes" id="UP000199542"/>
    </source>
</evidence>
<accession>A0A1G4RMX7</accession>